<feature type="active site" description="Nucleophile" evidence="5">
    <location>
        <position position="44"/>
    </location>
</feature>
<dbReference type="GO" id="GO:0160148">
    <property type="term" value="F:tRNA pseudouridine(55) synthase activity"/>
    <property type="evidence" value="ECO:0007669"/>
    <property type="project" value="UniProtKB-EC"/>
</dbReference>
<dbReference type="NCBIfam" id="TIGR00431">
    <property type="entry name" value="TruB"/>
    <property type="match status" value="1"/>
</dbReference>
<comment type="caution">
    <text evidence="7">The sequence shown here is derived from an EMBL/GenBank/DDBJ whole genome shotgun (WGS) entry which is preliminary data.</text>
</comment>
<feature type="domain" description="Pseudouridine synthase II N-terminal" evidence="6">
    <location>
        <begin position="35"/>
        <end position="176"/>
    </location>
</feature>
<evidence type="ECO:0000256" key="2">
    <source>
        <dbReference type="ARBA" id="ARBA00005642"/>
    </source>
</evidence>
<keyword evidence="8" id="KW-1185">Reference proteome</keyword>
<organism evidence="7 8">
    <name type="scientific">Rhodopirellula halodulae</name>
    <dbReference type="NCBI Taxonomy" id="2894198"/>
    <lineage>
        <taxon>Bacteria</taxon>
        <taxon>Pseudomonadati</taxon>
        <taxon>Planctomycetota</taxon>
        <taxon>Planctomycetia</taxon>
        <taxon>Pirellulales</taxon>
        <taxon>Pirellulaceae</taxon>
        <taxon>Rhodopirellula</taxon>
    </lineage>
</organism>
<dbReference type="EMBL" id="JAJKFW010000006">
    <property type="protein sequence ID" value="MCC9641460.1"/>
    <property type="molecule type" value="Genomic_DNA"/>
</dbReference>
<dbReference type="CDD" id="cd02573">
    <property type="entry name" value="PseudoU_synth_EcTruB"/>
    <property type="match status" value="1"/>
</dbReference>
<evidence type="ECO:0000259" key="6">
    <source>
        <dbReference type="Pfam" id="PF01509"/>
    </source>
</evidence>
<dbReference type="SUPFAM" id="SSF55120">
    <property type="entry name" value="Pseudouridine synthase"/>
    <property type="match status" value="1"/>
</dbReference>
<dbReference type="EC" id="5.4.99.25" evidence="5"/>
<accession>A0ABS8ND33</accession>
<dbReference type="InterPro" id="IPR014780">
    <property type="entry name" value="tRNA_psdUridine_synth_TruB"/>
</dbReference>
<comment type="function">
    <text evidence="5">Responsible for synthesis of pseudouridine from uracil-55 in the psi GC loop of transfer RNAs.</text>
</comment>
<evidence type="ECO:0000313" key="8">
    <source>
        <dbReference type="Proteomes" id="UP001430306"/>
    </source>
</evidence>
<evidence type="ECO:0000256" key="1">
    <source>
        <dbReference type="ARBA" id="ARBA00000385"/>
    </source>
</evidence>
<dbReference type="Gene3D" id="3.30.2350.10">
    <property type="entry name" value="Pseudouridine synthase"/>
    <property type="match status" value="1"/>
</dbReference>
<evidence type="ECO:0000256" key="5">
    <source>
        <dbReference type="HAMAP-Rule" id="MF_01080"/>
    </source>
</evidence>
<evidence type="ECO:0000256" key="3">
    <source>
        <dbReference type="ARBA" id="ARBA00022694"/>
    </source>
</evidence>
<proteinExistence type="inferred from homology"/>
<reference evidence="7" key="1">
    <citation type="submission" date="2021-11" db="EMBL/GenBank/DDBJ databases">
        <title>Genome sequence.</title>
        <authorList>
            <person name="Sun Q."/>
        </authorList>
    </citation>
    <scope>NUCLEOTIDE SEQUENCE</scope>
    <source>
        <strain evidence="7">JC740</strain>
    </source>
</reference>
<name>A0ABS8ND33_9BACT</name>
<protein>
    <recommendedName>
        <fullName evidence="5">tRNA pseudouridine synthase B</fullName>
        <ecNumber evidence="5">5.4.99.25</ecNumber>
    </recommendedName>
    <alternativeName>
        <fullName evidence="5">tRNA pseudouridine(55) synthase</fullName>
        <shortName evidence="5">Psi55 synthase</shortName>
    </alternativeName>
    <alternativeName>
        <fullName evidence="5">tRNA pseudouridylate synthase</fullName>
    </alternativeName>
    <alternativeName>
        <fullName evidence="5">tRNA-uridine isomerase</fullName>
    </alternativeName>
</protein>
<dbReference type="InterPro" id="IPR002501">
    <property type="entry name" value="PsdUridine_synth_N"/>
</dbReference>
<dbReference type="Pfam" id="PF01509">
    <property type="entry name" value="TruB_N"/>
    <property type="match status" value="1"/>
</dbReference>
<sequence>MLGFLPCYKPPGATSRDLVNRAQRRLRGELGIRKLKVGHTGTLDPLAEGLVLLAIGSATRLTPWVLQHGKRYTADFRLGVSSESGDLESPLKEQKDVSYPAEQELRAALEPFHGVVEQVPPAHSAIKVDGQRAHQRARRGESVEMPTRRILIDAVKLLSYERPMMRLDVRCGSGTYLRTLGMDIAKACGCDAVMTKLVRTEVGRFTLQDTLDCEFMFDENDREKPPARPMQTYLRTSMEGLTHLPMMPLNADEVRRVRDGLLISGNPESPPEPLPKEWQESMDLVDTFDRNTDGRDCVAVDRSVGAPLGELVAILRPQGKLWHPLRVFPSVESITLRG</sequence>
<comment type="catalytic activity">
    <reaction evidence="1 5">
        <text>uridine(55) in tRNA = pseudouridine(55) in tRNA</text>
        <dbReference type="Rhea" id="RHEA:42532"/>
        <dbReference type="Rhea" id="RHEA-COMP:10101"/>
        <dbReference type="Rhea" id="RHEA-COMP:10102"/>
        <dbReference type="ChEBI" id="CHEBI:65314"/>
        <dbReference type="ChEBI" id="CHEBI:65315"/>
        <dbReference type="EC" id="5.4.99.25"/>
    </reaction>
</comment>
<keyword evidence="3 5" id="KW-0819">tRNA processing</keyword>
<gene>
    <name evidence="5 7" type="primary">truB</name>
    <name evidence="7" type="ORF">LOC71_04180</name>
</gene>
<dbReference type="Proteomes" id="UP001430306">
    <property type="component" value="Unassembled WGS sequence"/>
</dbReference>
<dbReference type="PANTHER" id="PTHR13767">
    <property type="entry name" value="TRNA-PSEUDOURIDINE SYNTHASE"/>
    <property type="match status" value="1"/>
</dbReference>
<keyword evidence="4 5" id="KW-0413">Isomerase</keyword>
<evidence type="ECO:0000256" key="4">
    <source>
        <dbReference type="ARBA" id="ARBA00023235"/>
    </source>
</evidence>
<dbReference type="HAMAP" id="MF_01080">
    <property type="entry name" value="TruB_bact"/>
    <property type="match status" value="1"/>
</dbReference>
<dbReference type="PANTHER" id="PTHR13767:SF2">
    <property type="entry name" value="PSEUDOURIDYLATE SYNTHASE TRUB1"/>
    <property type="match status" value="1"/>
</dbReference>
<comment type="similarity">
    <text evidence="2 5">Belongs to the pseudouridine synthase TruB family. Type 1 subfamily.</text>
</comment>
<evidence type="ECO:0000313" key="7">
    <source>
        <dbReference type="EMBL" id="MCC9641460.1"/>
    </source>
</evidence>
<dbReference type="RefSeq" id="WP_230271603.1">
    <property type="nucleotide sequence ID" value="NZ_JAJKFW010000006.1"/>
</dbReference>
<dbReference type="InterPro" id="IPR020103">
    <property type="entry name" value="PsdUridine_synth_cat_dom_sf"/>
</dbReference>